<evidence type="ECO:0000313" key="4">
    <source>
        <dbReference type="WBParaSite" id="HPLM_0001309001-mRNA-1"/>
    </source>
</evidence>
<dbReference type="OrthoDB" id="5810745at2759"/>
<dbReference type="AlphaFoldDB" id="A0A0N4WP26"/>
<keyword evidence="3" id="KW-1185">Reference proteome</keyword>
<feature type="compositionally biased region" description="Basic and acidic residues" evidence="1">
    <location>
        <begin position="268"/>
        <end position="277"/>
    </location>
</feature>
<feature type="compositionally biased region" description="Basic residues" evidence="1">
    <location>
        <begin position="46"/>
        <end position="55"/>
    </location>
</feature>
<reference evidence="4" key="1">
    <citation type="submission" date="2016-04" db="UniProtKB">
        <authorList>
            <consortium name="WormBaseParasite"/>
        </authorList>
    </citation>
    <scope>IDENTIFICATION</scope>
</reference>
<organism evidence="4">
    <name type="scientific">Haemonchus placei</name>
    <name type="common">Barber's pole worm</name>
    <dbReference type="NCBI Taxonomy" id="6290"/>
    <lineage>
        <taxon>Eukaryota</taxon>
        <taxon>Metazoa</taxon>
        <taxon>Ecdysozoa</taxon>
        <taxon>Nematoda</taxon>
        <taxon>Chromadorea</taxon>
        <taxon>Rhabditida</taxon>
        <taxon>Rhabditina</taxon>
        <taxon>Rhabditomorpha</taxon>
        <taxon>Strongyloidea</taxon>
        <taxon>Trichostrongylidae</taxon>
        <taxon>Haemonchus</taxon>
    </lineage>
</organism>
<dbReference type="Proteomes" id="UP000268014">
    <property type="component" value="Unassembled WGS sequence"/>
</dbReference>
<evidence type="ECO:0000313" key="2">
    <source>
        <dbReference type="EMBL" id="VDO47783.1"/>
    </source>
</evidence>
<reference evidence="2 3" key="2">
    <citation type="submission" date="2018-11" db="EMBL/GenBank/DDBJ databases">
        <authorList>
            <consortium name="Pathogen Informatics"/>
        </authorList>
    </citation>
    <scope>NUCLEOTIDE SEQUENCE [LARGE SCALE GENOMIC DNA]</scope>
    <source>
        <strain evidence="2 3">MHpl1</strain>
    </source>
</reference>
<evidence type="ECO:0000313" key="3">
    <source>
        <dbReference type="Proteomes" id="UP000268014"/>
    </source>
</evidence>
<dbReference type="EMBL" id="UZAF01018075">
    <property type="protein sequence ID" value="VDO47783.1"/>
    <property type="molecule type" value="Genomic_DNA"/>
</dbReference>
<proteinExistence type="predicted"/>
<protein>
    <submittedName>
        <fullName evidence="4">MADF domain-containing protein</fullName>
    </submittedName>
</protein>
<sequence length="277" mass="31683">MLLSDIKKEEDDDVIDITQLLPSDDTNDSLFPSQPASPAPGPIPFRAKKSLQRRRQFPDKFPYSNDDDGSTFDDGPTFRAGRSSQRPPIMLNFRSKPRNNQTPGTVIGDNFLSDPCDEPHVCDPVDCLKDKVERLVYNKWREMQQNPRYADSACREVWKEMLDAFDDESLGDVEEREKMRAIYESSGYDNRRITIARNIGRLRRMMYKEALEQEEEGDDSLAGDDETSNPALETDKELAEELVFDPALGEENNTEESPRSPSSSYIEKLVKTEKSDR</sequence>
<gene>
    <name evidence="2" type="ORF">HPLM_LOCUS13082</name>
</gene>
<accession>A0A0N4WP26</accession>
<dbReference type="WBParaSite" id="HPLM_0001309001-mRNA-1">
    <property type="protein sequence ID" value="HPLM_0001309001-mRNA-1"/>
    <property type="gene ID" value="HPLM_0001309001"/>
</dbReference>
<feature type="compositionally biased region" description="Acidic residues" evidence="1">
    <location>
        <begin position="212"/>
        <end position="227"/>
    </location>
</feature>
<feature type="region of interest" description="Disordered" evidence="1">
    <location>
        <begin position="20"/>
        <end position="102"/>
    </location>
</feature>
<feature type="region of interest" description="Disordered" evidence="1">
    <location>
        <begin position="211"/>
        <end position="277"/>
    </location>
</feature>
<name>A0A0N4WP26_HAEPC</name>
<evidence type="ECO:0000256" key="1">
    <source>
        <dbReference type="SAM" id="MobiDB-lite"/>
    </source>
</evidence>